<reference evidence="15" key="1">
    <citation type="submission" date="2021-01" db="EMBL/GenBank/DDBJ databases">
        <title>Modified the classification status of verrucomicrobia.</title>
        <authorList>
            <person name="Feng X."/>
        </authorList>
    </citation>
    <scope>NUCLEOTIDE SEQUENCE</scope>
    <source>
        <strain evidence="15">KCTC 13126</strain>
    </source>
</reference>
<proteinExistence type="predicted"/>
<gene>
    <name evidence="15" type="ORF">JIN87_02015</name>
</gene>
<dbReference type="RefSeq" id="WP_200353839.1">
    <property type="nucleotide sequence ID" value="NZ_JAENIL010000003.1"/>
</dbReference>
<evidence type="ECO:0000256" key="9">
    <source>
        <dbReference type="ARBA" id="ARBA00064003"/>
    </source>
</evidence>
<evidence type="ECO:0000259" key="14">
    <source>
        <dbReference type="PROSITE" id="PS50110"/>
    </source>
</evidence>
<dbReference type="Gene3D" id="1.10.287.130">
    <property type="match status" value="1"/>
</dbReference>
<comment type="caution">
    <text evidence="15">The sequence shown here is derived from an EMBL/GenBank/DDBJ whole genome shotgun (WGS) entry which is preliminary data.</text>
</comment>
<feature type="domain" description="Response regulatory" evidence="14">
    <location>
        <begin position="1203"/>
        <end position="1320"/>
    </location>
</feature>
<dbReference type="GO" id="GO:0005524">
    <property type="term" value="F:ATP binding"/>
    <property type="evidence" value="ECO:0007669"/>
    <property type="project" value="UniProtKB-KW"/>
</dbReference>
<dbReference type="Pfam" id="PF00072">
    <property type="entry name" value="Response_reg"/>
    <property type="match status" value="1"/>
</dbReference>
<dbReference type="PANTHER" id="PTHR45339">
    <property type="entry name" value="HYBRID SIGNAL TRANSDUCTION HISTIDINE KINASE J"/>
    <property type="match status" value="1"/>
</dbReference>
<keyword evidence="3 11" id="KW-0597">Phosphoprotein</keyword>
<sequence>MISFRKLAAALMSGFLLLFGGSQAVHGFDGRGSPISSWIPSELIGGEKRVGQIGEDRDGSIYLVAGSSLMKGDGEGWKRLTPPNVSPVERVLFADDGTIYVGTREGLGVLDSSGAFVSIADRFPVELRENRGWRPVLFDEAGTLFVVTGENVLSLSKDGEVEAWSLGGQVVQHFFELNGEKFLTFVAGGLLRLEPDGKIDRLKSIKWKRVSAACVLGDGEAMLSVRGVGIARFDGENLEAIGHPDHRRSYTFLEPLDDGRVIAFTADSGVWVLDRRGFGRFRIMELQGVGTRRFQTAHVASDGSLWLGHGSGIFRVDLKAPLSLFNHRHGLSDPVSQVMELGGVMYFVTDGGVYRFLNKQMKRMVPVGEIADEPTLAYVAGGMLVASRERLDLVSELGKTRVLGFGNYRCIEPSILDPMKAIAGLRDGIQIWVRSEDEWNVSSTCKELEGEGVLTIAQNSKGEFWLELERGRLARVSNLGDVPPKAEVFAAGELGLPPTGARPFAVGEGFVFKTKGERLLQWNETTRRFAVSEDHELLTDDLFLASFKVMISDEEGNFWVNKSAKSGTLALLPAGPYFKGLRSLAQGTSHRANTFHVSGDGVLWVGSDAGVVRSVVSMDPPGIRTFDTRIRDVFDLETGKSVFSGAEMGRDGEYVLPYSKRSLRFMYSLDDYETPGMNQYQVFLEGYQSDWSEPSREAYKDFTNLPFGDYEFQVMGTNDYGDAGEIARVAFRIQRPWHMRIEAYVFYVLSLMGAIWAWYLLRSRNLRLSNLALTKNVEEKTKDLALKNSELEVALEQAHEMKVKAEHADRAKSEFLANMSHEIRTPMNGILGMCTILSDTKLSDEQEGYLSTVRNSGESLLTIINDILDYSKIEAGKLEIEQVEFDVGECVEEVLELLAHAADCKGINMYCDLEPGLPLERIGDSTRIRQVIVNLVGNALKFTEEGEISVSVRSESSERGDLVRFDVVDTGIGIPEEKVDGLFKAFSQVDASINRRFGGTGLGLSICRSLVEMMGGEISVTSELGKGSCFSFTIGAPAKGSQREEFVPEHAFLKGKRLLIVEDYETPLRIYEHLAAQCEAFAQVVREGETALELLAKKADGYDLVWLGAHLKDVDTEGFVKRLRATPGLERLPVVAMTNAGQSALTAKLKKLPACACLVNPVRRSLLLRVSATALGFSESRVAREEVLEEALPDGGEESRERRILLVDDNNVNLKVARHMLKKIGLKADTASDGLQALDAYSRVKYDVILMDAQMPEMDGLEATRRIRSDYPKEEQPYIIAMTAGATEIDRERCADAGMDGFVAKPIKVDKLKAALEDGFAARSDRS</sequence>
<accession>A0A934RSL8</accession>
<evidence type="ECO:0000313" key="16">
    <source>
        <dbReference type="Proteomes" id="UP000617628"/>
    </source>
</evidence>
<evidence type="ECO:0000256" key="4">
    <source>
        <dbReference type="ARBA" id="ARBA00022679"/>
    </source>
</evidence>
<comment type="subunit">
    <text evidence="9">At low DSF concentrations, interacts with RpfF.</text>
</comment>
<dbReference type="SUPFAM" id="SSF69322">
    <property type="entry name" value="Tricorn protease domain 2"/>
    <property type="match status" value="1"/>
</dbReference>
<evidence type="ECO:0000256" key="11">
    <source>
        <dbReference type="PROSITE-ProRule" id="PRU00169"/>
    </source>
</evidence>
<feature type="modified residue" description="4-aspartylphosphate" evidence="11">
    <location>
        <position position="1252"/>
    </location>
</feature>
<dbReference type="Gene3D" id="3.40.50.2300">
    <property type="match status" value="2"/>
</dbReference>
<dbReference type="CDD" id="cd16922">
    <property type="entry name" value="HATPase_EvgS-ArcB-TorS-like"/>
    <property type="match status" value="1"/>
</dbReference>
<dbReference type="InterPro" id="IPR015943">
    <property type="entry name" value="WD40/YVTN_repeat-like_dom_sf"/>
</dbReference>
<dbReference type="InterPro" id="IPR004358">
    <property type="entry name" value="Sig_transdc_His_kin-like_C"/>
</dbReference>
<evidence type="ECO:0000256" key="3">
    <source>
        <dbReference type="ARBA" id="ARBA00022553"/>
    </source>
</evidence>
<dbReference type="PRINTS" id="PR00344">
    <property type="entry name" value="BCTRLSENSOR"/>
</dbReference>
<comment type="catalytic activity">
    <reaction evidence="1">
        <text>ATP + protein L-histidine = ADP + protein N-phospho-L-histidine.</text>
        <dbReference type="EC" id="2.7.13.3"/>
    </reaction>
</comment>
<dbReference type="Pfam" id="PF00512">
    <property type="entry name" value="HisKA"/>
    <property type="match status" value="1"/>
</dbReference>
<feature type="domain" description="Response regulatory" evidence="14">
    <location>
        <begin position="1057"/>
        <end position="1175"/>
    </location>
</feature>
<dbReference type="Proteomes" id="UP000617628">
    <property type="component" value="Unassembled WGS sequence"/>
</dbReference>
<dbReference type="InterPro" id="IPR001789">
    <property type="entry name" value="Sig_transdc_resp-reg_receiver"/>
</dbReference>
<keyword evidence="5" id="KW-0547">Nucleotide-binding</keyword>
<feature type="signal peptide" evidence="12">
    <location>
        <begin position="1"/>
        <end position="24"/>
    </location>
</feature>
<dbReference type="InterPro" id="IPR003661">
    <property type="entry name" value="HisK_dim/P_dom"/>
</dbReference>
<evidence type="ECO:0000256" key="7">
    <source>
        <dbReference type="ARBA" id="ARBA00022840"/>
    </source>
</evidence>
<keyword evidence="6" id="KW-0418">Kinase</keyword>
<dbReference type="EC" id="2.7.13.3" evidence="2"/>
<keyword evidence="4" id="KW-0808">Transferase</keyword>
<dbReference type="InterPro" id="IPR013783">
    <property type="entry name" value="Ig-like_fold"/>
</dbReference>
<dbReference type="Gene3D" id="2.60.40.10">
    <property type="entry name" value="Immunoglobulins"/>
    <property type="match status" value="1"/>
</dbReference>
<dbReference type="InterPro" id="IPR011006">
    <property type="entry name" value="CheY-like_superfamily"/>
</dbReference>
<keyword evidence="8" id="KW-0902">Two-component regulatory system</keyword>
<dbReference type="InterPro" id="IPR011123">
    <property type="entry name" value="Y_Y_Y"/>
</dbReference>
<feature type="chain" id="PRO_5038062226" description="Sensory/regulatory protein RpfC" evidence="12">
    <location>
        <begin position="25"/>
        <end position="1327"/>
    </location>
</feature>
<dbReference type="SMART" id="SM00388">
    <property type="entry name" value="HisKA"/>
    <property type="match status" value="1"/>
</dbReference>
<keyword evidence="16" id="KW-1185">Reference proteome</keyword>
<dbReference type="FunFam" id="3.30.565.10:FF:000010">
    <property type="entry name" value="Sensor histidine kinase RcsC"/>
    <property type="match status" value="1"/>
</dbReference>
<dbReference type="PANTHER" id="PTHR45339:SF1">
    <property type="entry name" value="HYBRID SIGNAL TRANSDUCTION HISTIDINE KINASE J"/>
    <property type="match status" value="1"/>
</dbReference>
<dbReference type="CDD" id="cd00082">
    <property type="entry name" value="HisKA"/>
    <property type="match status" value="1"/>
</dbReference>
<feature type="domain" description="Histidine kinase" evidence="13">
    <location>
        <begin position="818"/>
        <end position="1038"/>
    </location>
</feature>
<evidence type="ECO:0000256" key="2">
    <source>
        <dbReference type="ARBA" id="ARBA00012438"/>
    </source>
</evidence>
<evidence type="ECO:0000256" key="8">
    <source>
        <dbReference type="ARBA" id="ARBA00023012"/>
    </source>
</evidence>
<dbReference type="SUPFAM" id="SSF47384">
    <property type="entry name" value="Homodimeric domain of signal transducing histidine kinase"/>
    <property type="match status" value="1"/>
</dbReference>
<dbReference type="InterPro" id="IPR036890">
    <property type="entry name" value="HATPase_C_sf"/>
</dbReference>
<keyword evidence="7" id="KW-0067">ATP-binding</keyword>
<dbReference type="SUPFAM" id="SSF55874">
    <property type="entry name" value="ATPase domain of HSP90 chaperone/DNA topoisomerase II/histidine kinase"/>
    <property type="match status" value="1"/>
</dbReference>
<evidence type="ECO:0000256" key="6">
    <source>
        <dbReference type="ARBA" id="ARBA00022777"/>
    </source>
</evidence>
<comment type="caution">
    <text evidence="11">Lacks conserved residue(s) required for the propagation of feature annotation.</text>
</comment>
<dbReference type="PROSITE" id="PS50110">
    <property type="entry name" value="RESPONSE_REGULATORY"/>
    <property type="match status" value="2"/>
</dbReference>
<dbReference type="InterPro" id="IPR003594">
    <property type="entry name" value="HATPase_dom"/>
</dbReference>
<dbReference type="SMART" id="SM00448">
    <property type="entry name" value="REC"/>
    <property type="match status" value="2"/>
</dbReference>
<name>A0A934RSL8_9BACT</name>
<evidence type="ECO:0000313" key="15">
    <source>
        <dbReference type="EMBL" id="MBK1875621.1"/>
    </source>
</evidence>
<dbReference type="InterPro" id="IPR005467">
    <property type="entry name" value="His_kinase_dom"/>
</dbReference>
<evidence type="ECO:0000256" key="1">
    <source>
        <dbReference type="ARBA" id="ARBA00000085"/>
    </source>
</evidence>
<evidence type="ECO:0000259" key="13">
    <source>
        <dbReference type="PROSITE" id="PS50109"/>
    </source>
</evidence>
<dbReference type="SUPFAM" id="SSF52172">
    <property type="entry name" value="CheY-like"/>
    <property type="match status" value="2"/>
</dbReference>
<dbReference type="SMART" id="SM00387">
    <property type="entry name" value="HATPase_c"/>
    <property type="match status" value="1"/>
</dbReference>
<evidence type="ECO:0000256" key="10">
    <source>
        <dbReference type="ARBA" id="ARBA00068150"/>
    </source>
</evidence>
<dbReference type="Gene3D" id="2.130.10.10">
    <property type="entry name" value="YVTN repeat-like/Quinoprotein amine dehydrogenase"/>
    <property type="match status" value="1"/>
</dbReference>
<protein>
    <recommendedName>
        <fullName evidence="10">Sensory/regulatory protein RpfC</fullName>
        <ecNumber evidence="2">2.7.13.3</ecNumber>
    </recommendedName>
</protein>
<dbReference type="PROSITE" id="PS50109">
    <property type="entry name" value="HIS_KIN"/>
    <property type="match status" value="1"/>
</dbReference>
<organism evidence="15 16">
    <name type="scientific">Pelagicoccus mobilis</name>
    <dbReference type="NCBI Taxonomy" id="415221"/>
    <lineage>
        <taxon>Bacteria</taxon>
        <taxon>Pseudomonadati</taxon>
        <taxon>Verrucomicrobiota</taxon>
        <taxon>Opitutia</taxon>
        <taxon>Puniceicoccales</taxon>
        <taxon>Pelagicoccaceae</taxon>
        <taxon>Pelagicoccus</taxon>
    </lineage>
</organism>
<dbReference type="FunFam" id="1.10.287.130:FF:000002">
    <property type="entry name" value="Two-component osmosensing histidine kinase"/>
    <property type="match status" value="1"/>
</dbReference>
<dbReference type="Pfam" id="PF07495">
    <property type="entry name" value="Y_Y_Y"/>
    <property type="match status" value="1"/>
</dbReference>
<dbReference type="GO" id="GO:0000155">
    <property type="term" value="F:phosphorelay sensor kinase activity"/>
    <property type="evidence" value="ECO:0007669"/>
    <property type="project" value="InterPro"/>
</dbReference>
<dbReference type="CDD" id="cd17546">
    <property type="entry name" value="REC_hyHK_CKI1_RcsC-like"/>
    <property type="match status" value="1"/>
</dbReference>
<dbReference type="EMBL" id="JAENIL010000003">
    <property type="protein sequence ID" value="MBK1875621.1"/>
    <property type="molecule type" value="Genomic_DNA"/>
</dbReference>
<evidence type="ECO:0000256" key="5">
    <source>
        <dbReference type="ARBA" id="ARBA00022741"/>
    </source>
</evidence>
<dbReference type="Pfam" id="PF02518">
    <property type="entry name" value="HATPase_c"/>
    <property type="match status" value="1"/>
</dbReference>
<evidence type="ECO:0000256" key="12">
    <source>
        <dbReference type="SAM" id="SignalP"/>
    </source>
</evidence>
<dbReference type="Gene3D" id="3.30.565.10">
    <property type="entry name" value="Histidine kinase-like ATPase, C-terminal domain"/>
    <property type="match status" value="1"/>
</dbReference>
<dbReference type="InterPro" id="IPR036097">
    <property type="entry name" value="HisK_dim/P_sf"/>
</dbReference>
<keyword evidence="12" id="KW-0732">Signal</keyword>